<accession>A0A922L5I1</accession>
<name>A0A922L5I1_DERFA</name>
<reference evidence="1" key="1">
    <citation type="submission" date="2013-05" db="EMBL/GenBank/DDBJ databases">
        <authorList>
            <person name="Yim A.K.Y."/>
            <person name="Chan T.F."/>
            <person name="Ji K.M."/>
            <person name="Liu X.Y."/>
            <person name="Zhou J.W."/>
            <person name="Li R.Q."/>
            <person name="Yang K.Y."/>
            <person name="Li J."/>
            <person name="Li M."/>
            <person name="Law P.T.W."/>
            <person name="Wu Y.L."/>
            <person name="Cai Z.L."/>
            <person name="Qin H."/>
            <person name="Bao Y."/>
            <person name="Leung R.K.K."/>
            <person name="Ng P.K.S."/>
            <person name="Zou J."/>
            <person name="Zhong X.J."/>
            <person name="Ran P.X."/>
            <person name="Zhong N.S."/>
            <person name="Liu Z.G."/>
            <person name="Tsui S.K.W."/>
        </authorList>
    </citation>
    <scope>NUCLEOTIDE SEQUENCE</scope>
    <source>
        <strain evidence="1">Derf</strain>
        <tissue evidence="1">Whole organism</tissue>
    </source>
</reference>
<gene>
    <name evidence="1" type="ORF">DERF_004426</name>
</gene>
<organism evidence="1 2">
    <name type="scientific">Dermatophagoides farinae</name>
    <name type="common">American house dust mite</name>
    <dbReference type="NCBI Taxonomy" id="6954"/>
    <lineage>
        <taxon>Eukaryota</taxon>
        <taxon>Metazoa</taxon>
        <taxon>Ecdysozoa</taxon>
        <taxon>Arthropoda</taxon>
        <taxon>Chelicerata</taxon>
        <taxon>Arachnida</taxon>
        <taxon>Acari</taxon>
        <taxon>Acariformes</taxon>
        <taxon>Sarcoptiformes</taxon>
        <taxon>Astigmata</taxon>
        <taxon>Psoroptidia</taxon>
        <taxon>Analgoidea</taxon>
        <taxon>Pyroglyphidae</taxon>
        <taxon>Dermatophagoidinae</taxon>
        <taxon>Dermatophagoides</taxon>
    </lineage>
</organism>
<reference evidence="1" key="2">
    <citation type="journal article" date="2022" name="Res Sq">
        <title>Comparative Genomics Reveals Insights into the Divergent Evolution of Astigmatic Mites and Household Pest Adaptations.</title>
        <authorList>
            <person name="Xiong Q."/>
            <person name="Wan A.T.-Y."/>
            <person name="Liu X.-Y."/>
            <person name="Fung C.S.-H."/>
            <person name="Xiao X."/>
            <person name="Malainual N."/>
            <person name="Hou J."/>
            <person name="Wang L."/>
            <person name="Wang M."/>
            <person name="Yang K."/>
            <person name="Cui Y."/>
            <person name="Leung E."/>
            <person name="Nong W."/>
            <person name="Shin S.-K."/>
            <person name="Au S."/>
            <person name="Jeong K.Y."/>
            <person name="Chew F.T."/>
            <person name="Hui J."/>
            <person name="Leung T.F."/>
            <person name="Tungtrongchitr A."/>
            <person name="Zhong N."/>
            <person name="Liu Z."/>
            <person name="Tsui S."/>
        </authorList>
    </citation>
    <scope>NUCLEOTIDE SEQUENCE</scope>
    <source>
        <strain evidence="1">Derf</strain>
        <tissue evidence="1">Whole organism</tissue>
    </source>
</reference>
<comment type="caution">
    <text evidence="1">The sequence shown here is derived from an EMBL/GenBank/DDBJ whole genome shotgun (WGS) entry which is preliminary data.</text>
</comment>
<dbReference type="AlphaFoldDB" id="A0A922L5I1"/>
<keyword evidence="2" id="KW-1185">Reference proteome</keyword>
<evidence type="ECO:0000313" key="1">
    <source>
        <dbReference type="EMBL" id="KAH9520734.1"/>
    </source>
</evidence>
<sequence>MSTTTTTTTIIHKGRILIDLEAVSILKSINKCLLATLSINRRRFVDFFAH</sequence>
<dbReference type="EMBL" id="ASGP02000002">
    <property type="protein sequence ID" value="KAH9520734.1"/>
    <property type="molecule type" value="Genomic_DNA"/>
</dbReference>
<proteinExistence type="predicted"/>
<dbReference type="Proteomes" id="UP000790347">
    <property type="component" value="Unassembled WGS sequence"/>
</dbReference>
<evidence type="ECO:0000313" key="2">
    <source>
        <dbReference type="Proteomes" id="UP000790347"/>
    </source>
</evidence>
<protein>
    <submittedName>
        <fullName evidence="1">Uncharacterized protein</fullName>
    </submittedName>
</protein>